<dbReference type="Proteomes" id="UP000662111">
    <property type="component" value="Unassembled WGS sequence"/>
</dbReference>
<keyword evidence="5 8" id="KW-0378">Hydrolase</keyword>
<sequence length="343" mass="37046">MVIGHRGACGYLPEHTLASYELAARQGADLLEPDLVATRDGVLVVRHENEISGTTDVAHHPELADRRTTRTVDGVPVTGWFTEDLTLAELRSLRAVERLPDLRPGSCAHDGRHTVATFEEVLALRERLSTELGRQIGVYPETKHPTHFRELGLGLEERLVDALRAAGLDRPDAPVLVQSFEVSNLVLMRRDLGSQVPQVLLATAWEDVPHDLLRPGLWPHAPRVCGARRTYGELLSPAGLAALAGVVDAIGPDKTMVVPWTPDGSLGAPTSLVADAHAAGLFVHPWTFRAENVFLPPALRRGTGPEDLGDLAAEVRAYLDAGVDGVFTDHPDVAVAARAAWQA</sequence>
<gene>
    <name evidence="8" type="ORF">GCM10011509_07110</name>
</gene>
<evidence type="ECO:0000256" key="4">
    <source>
        <dbReference type="ARBA" id="ARBA00022798"/>
    </source>
</evidence>
<name>A0ABQ2F4J9_9MICO</name>
<dbReference type="Pfam" id="PF03009">
    <property type="entry name" value="GDPD"/>
    <property type="match status" value="1"/>
</dbReference>
<dbReference type="SUPFAM" id="SSF51695">
    <property type="entry name" value="PLC-like phosphodiesterases"/>
    <property type="match status" value="1"/>
</dbReference>
<evidence type="ECO:0000256" key="5">
    <source>
        <dbReference type="ARBA" id="ARBA00022801"/>
    </source>
</evidence>
<evidence type="ECO:0000256" key="1">
    <source>
        <dbReference type="ARBA" id="ARBA00007277"/>
    </source>
</evidence>
<evidence type="ECO:0000256" key="3">
    <source>
        <dbReference type="ARBA" id="ARBA00022729"/>
    </source>
</evidence>
<evidence type="ECO:0000313" key="9">
    <source>
        <dbReference type="Proteomes" id="UP000662111"/>
    </source>
</evidence>
<organism evidence="8 9">
    <name type="scientific">Ornithinimicrobium pekingense</name>
    <dbReference type="NCBI Taxonomy" id="384677"/>
    <lineage>
        <taxon>Bacteria</taxon>
        <taxon>Bacillati</taxon>
        <taxon>Actinomycetota</taxon>
        <taxon>Actinomycetes</taxon>
        <taxon>Micrococcales</taxon>
        <taxon>Ornithinimicrobiaceae</taxon>
        <taxon>Ornithinimicrobium</taxon>
    </lineage>
</organism>
<evidence type="ECO:0000256" key="2">
    <source>
        <dbReference type="ARBA" id="ARBA00012247"/>
    </source>
</evidence>
<dbReference type="InterPro" id="IPR030395">
    <property type="entry name" value="GP_PDE_dom"/>
</dbReference>
<dbReference type="PANTHER" id="PTHR43620:SF7">
    <property type="entry name" value="GLYCEROPHOSPHODIESTER PHOSPHODIESTERASE GDPD5-RELATED"/>
    <property type="match status" value="1"/>
</dbReference>
<dbReference type="PANTHER" id="PTHR43620">
    <property type="entry name" value="GLYCEROPHOSPHORYL DIESTER PHOSPHODIESTERASE"/>
    <property type="match status" value="1"/>
</dbReference>
<comment type="similarity">
    <text evidence="1">Belongs to the glycerophosphoryl diester phosphodiesterase family.</text>
</comment>
<dbReference type="InterPro" id="IPR017946">
    <property type="entry name" value="PLC-like_Pdiesterase_TIM-brl"/>
</dbReference>
<dbReference type="EMBL" id="BMLB01000002">
    <property type="protein sequence ID" value="GGK61334.1"/>
    <property type="molecule type" value="Genomic_DNA"/>
</dbReference>
<feature type="domain" description="GP-PDE" evidence="7">
    <location>
        <begin position="1"/>
        <end position="338"/>
    </location>
</feature>
<dbReference type="Gene3D" id="3.20.20.190">
    <property type="entry name" value="Phosphatidylinositol (PI) phosphodiesterase"/>
    <property type="match status" value="1"/>
</dbReference>
<dbReference type="EC" id="3.1.4.46" evidence="2"/>
<comment type="catalytic activity">
    <reaction evidence="6">
        <text>a sn-glycero-3-phosphodiester + H2O = an alcohol + sn-glycerol 3-phosphate + H(+)</text>
        <dbReference type="Rhea" id="RHEA:12969"/>
        <dbReference type="ChEBI" id="CHEBI:15377"/>
        <dbReference type="ChEBI" id="CHEBI:15378"/>
        <dbReference type="ChEBI" id="CHEBI:30879"/>
        <dbReference type="ChEBI" id="CHEBI:57597"/>
        <dbReference type="ChEBI" id="CHEBI:83408"/>
        <dbReference type="EC" id="3.1.4.46"/>
    </reaction>
</comment>
<evidence type="ECO:0000256" key="6">
    <source>
        <dbReference type="ARBA" id="ARBA00047512"/>
    </source>
</evidence>
<dbReference type="GO" id="GO:0016787">
    <property type="term" value="F:hydrolase activity"/>
    <property type="evidence" value="ECO:0007669"/>
    <property type="project" value="UniProtKB-KW"/>
</dbReference>
<dbReference type="PROSITE" id="PS51704">
    <property type="entry name" value="GP_PDE"/>
    <property type="match status" value="1"/>
</dbReference>
<protein>
    <recommendedName>
        <fullName evidence="2">glycerophosphodiester phosphodiesterase</fullName>
        <ecNumber evidence="2">3.1.4.46</ecNumber>
    </recommendedName>
</protein>
<keyword evidence="4" id="KW-0319">Glycerol metabolism</keyword>
<keyword evidence="3" id="KW-0732">Signal</keyword>
<evidence type="ECO:0000313" key="8">
    <source>
        <dbReference type="EMBL" id="GGK61334.1"/>
    </source>
</evidence>
<dbReference type="CDD" id="cd08602">
    <property type="entry name" value="GDPD_ScGlpQ1_like"/>
    <property type="match status" value="1"/>
</dbReference>
<accession>A0ABQ2F4J9</accession>
<keyword evidence="9" id="KW-1185">Reference proteome</keyword>
<evidence type="ECO:0000259" key="7">
    <source>
        <dbReference type="PROSITE" id="PS51704"/>
    </source>
</evidence>
<proteinExistence type="inferred from homology"/>
<comment type="caution">
    <text evidence="8">The sequence shown here is derived from an EMBL/GenBank/DDBJ whole genome shotgun (WGS) entry which is preliminary data.</text>
</comment>
<reference evidence="9" key="1">
    <citation type="journal article" date="2019" name="Int. J. Syst. Evol. Microbiol.">
        <title>The Global Catalogue of Microorganisms (GCM) 10K type strain sequencing project: providing services to taxonomists for standard genome sequencing and annotation.</title>
        <authorList>
            <consortium name="The Broad Institute Genomics Platform"/>
            <consortium name="The Broad Institute Genome Sequencing Center for Infectious Disease"/>
            <person name="Wu L."/>
            <person name="Ma J."/>
        </authorList>
    </citation>
    <scope>NUCLEOTIDE SEQUENCE [LARGE SCALE GENOMIC DNA]</scope>
    <source>
        <strain evidence="9">CGMCC 1.5362</strain>
    </source>
</reference>